<evidence type="ECO:0000313" key="2">
    <source>
        <dbReference type="Proteomes" id="UP001170310"/>
    </source>
</evidence>
<accession>A0AAW7YSV0</accession>
<organism evidence="1 2">
    <name type="scientific">Staphylococcus pasteuri_A</name>
    <dbReference type="NCBI Taxonomy" id="3062664"/>
    <lineage>
        <taxon>Bacteria</taxon>
        <taxon>Bacillati</taxon>
        <taxon>Bacillota</taxon>
        <taxon>Bacilli</taxon>
        <taxon>Bacillales</taxon>
        <taxon>Staphylococcaceae</taxon>
        <taxon>Staphylococcus</taxon>
    </lineage>
</organism>
<dbReference type="AlphaFoldDB" id="A0AAW7YSV0"/>
<dbReference type="Proteomes" id="UP001170310">
    <property type="component" value="Unassembled WGS sequence"/>
</dbReference>
<feature type="non-terminal residue" evidence="1">
    <location>
        <position position="85"/>
    </location>
</feature>
<name>A0AAW7YSV0_9STAP</name>
<reference evidence="1" key="1">
    <citation type="submission" date="2023-07" db="EMBL/GenBank/DDBJ databases">
        <title>Genome content predicts the carbon catabolic preferences of heterotrophic bacteria.</title>
        <authorList>
            <person name="Gralka M."/>
        </authorList>
    </citation>
    <scope>NUCLEOTIDE SEQUENCE</scope>
    <source>
        <strain evidence="1">E2R20</strain>
    </source>
</reference>
<comment type="caution">
    <text evidence="1">The sequence shown here is derived from an EMBL/GenBank/DDBJ whole genome shotgun (WGS) entry which is preliminary data.</text>
</comment>
<feature type="non-terminal residue" evidence="1">
    <location>
        <position position="1"/>
    </location>
</feature>
<dbReference type="EMBL" id="JAUOQO010000543">
    <property type="protein sequence ID" value="MDO6575350.1"/>
    <property type="molecule type" value="Genomic_DNA"/>
</dbReference>
<protein>
    <submittedName>
        <fullName evidence="1">Uncharacterized protein</fullName>
    </submittedName>
</protein>
<keyword evidence="2" id="KW-1185">Reference proteome</keyword>
<dbReference type="RefSeq" id="WP_303522390.1">
    <property type="nucleotide sequence ID" value="NZ_JAUOQO010000543.1"/>
</dbReference>
<proteinExistence type="predicted"/>
<sequence length="85" mass="9571">GQVAPISEQEFDDGIQALLGMTWANLAGDNLIVEYWFDNRALSQQQWQKVADVSRYLAQQDGGLNQLRYSQGAVFNGQNIMQHNV</sequence>
<evidence type="ECO:0000313" key="1">
    <source>
        <dbReference type="EMBL" id="MDO6575350.1"/>
    </source>
</evidence>
<gene>
    <name evidence="1" type="ORF">Q4528_14635</name>
</gene>